<dbReference type="Pfam" id="PF04229">
    <property type="entry name" value="GrpB"/>
    <property type="match status" value="1"/>
</dbReference>
<gene>
    <name evidence="1" type="ORF">SAMN04488094_101513</name>
</gene>
<dbReference type="Gene3D" id="3.30.460.10">
    <property type="entry name" value="Beta Polymerase, domain 2"/>
    <property type="match status" value="1"/>
</dbReference>
<dbReference type="AlphaFoldDB" id="A0A1I1DXR0"/>
<dbReference type="InterPro" id="IPR043519">
    <property type="entry name" value="NT_sf"/>
</dbReference>
<name>A0A1I1DXR0_9RHOB</name>
<evidence type="ECO:0000313" key="2">
    <source>
        <dbReference type="Proteomes" id="UP000198728"/>
    </source>
</evidence>
<dbReference type="Proteomes" id="UP000198728">
    <property type="component" value="Unassembled WGS sequence"/>
</dbReference>
<dbReference type="InterPro" id="IPR007344">
    <property type="entry name" value="GrpB/CoaE"/>
</dbReference>
<organism evidence="1 2">
    <name type="scientific">Tropicimonas isoalkanivorans</name>
    <dbReference type="NCBI Taxonomy" id="441112"/>
    <lineage>
        <taxon>Bacteria</taxon>
        <taxon>Pseudomonadati</taxon>
        <taxon>Pseudomonadota</taxon>
        <taxon>Alphaproteobacteria</taxon>
        <taxon>Rhodobacterales</taxon>
        <taxon>Roseobacteraceae</taxon>
        <taxon>Tropicimonas</taxon>
    </lineage>
</organism>
<keyword evidence="1" id="KW-0808">Transferase</keyword>
<proteinExistence type="predicted"/>
<accession>A0A1I1DXR0</accession>
<dbReference type="EMBL" id="FOLG01000001">
    <property type="protein sequence ID" value="SFB79216.1"/>
    <property type="molecule type" value="Genomic_DNA"/>
</dbReference>
<dbReference type="STRING" id="441112.SAMN04488094_101513"/>
<dbReference type="GO" id="GO:0016740">
    <property type="term" value="F:transferase activity"/>
    <property type="evidence" value="ECO:0007669"/>
    <property type="project" value="UniProtKB-KW"/>
</dbReference>
<dbReference type="SUPFAM" id="SSF81301">
    <property type="entry name" value="Nucleotidyltransferase"/>
    <property type="match status" value="1"/>
</dbReference>
<sequence>MIEIAPHAPDWAWLADLEADRWISAPGEAVKAVHHIGSTAVPNLGARPVIDLLIEVSSTVDPDSLRSAAEALGYRWLGAKGQAHSRYCRREGEPAVHARIWARGAPEIRRHLAFRDALEADPLLAAGFEARKRHCASLHLEDTDAYDRCKSAWIETVEAKALKEAPR</sequence>
<protein>
    <submittedName>
        <fullName evidence="1">GrpB domain, predicted nucleotidyltransferase, UPF0157 family</fullName>
    </submittedName>
</protein>
<dbReference type="PANTHER" id="PTHR34822">
    <property type="entry name" value="GRPB DOMAIN PROTEIN (AFU_ORTHOLOGUE AFUA_1G01530)"/>
    <property type="match status" value="1"/>
</dbReference>
<evidence type="ECO:0000313" key="1">
    <source>
        <dbReference type="EMBL" id="SFB79216.1"/>
    </source>
</evidence>
<reference evidence="1 2" key="1">
    <citation type="submission" date="2016-10" db="EMBL/GenBank/DDBJ databases">
        <authorList>
            <person name="de Groot N.N."/>
        </authorList>
    </citation>
    <scope>NUCLEOTIDE SEQUENCE [LARGE SCALE GENOMIC DNA]</scope>
    <source>
        <strain evidence="1 2">DSM 19548</strain>
    </source>
</reference>
<keyword evidence="2" id="KW-1185">Reference proteome</keyword>
<dbReference type="PANTHER" id="PTHR34822:SF1">
    <property type="entry name" value="GRPB FAMILY PROTEIN"/>
    <property type="match status" value="1"/>
</dbReference>
<dbReference type="RefSeq" id="WP_093359084.1">
    <property type="nucleotide sequence ID" value="NZ_FOLG01000001.1"/>
</dbReference>
<dbReference type="OrthoDB" id="9799092at2"/>